<proteinExistence type="predicted"/>
<name>A0A7U9C1N5_9GAMM</name>
<protein>
    <submittedName>
        <fullName evidence="1">Uncharacterized protein</fullName>
    </submittedName>
</protein>
<gene>
    <name evidence="1" type="ORF">KUC_0465</name>
</gene>
<sequence>MFSFLSYFHAAKGNVGMNNTAEIVIKEITSRLKKAFMPNNPFSKKS</sequence>
<evidence type="ECO:0000313" key="2">
    <source>
        <dbReference type="Proteomes" id="UP000005756"/>
    </source>
</evidence>
<reference evidence="1 2" key="1">
    <citation type="submission" date="2011-10" db="EMBL/GenBank/DDBJ databases">
        <authorList>
            <person name="Quillaguamn J."/>
            <person name="Guzmn D."/>
            <person name="Balderrama-Subieta A."/>
            <person name="Cardona-Ortuo C."/>
            <person name="Guevara-Martnez M."/>
            <person name="Callisaya-Quispe N."/>
        </authorList>
    </citation>
    <scope>NUCLEOTIDE SEQUENCE [LARGE SCALE GENOMIC DNA]</scope>
    <source>
        <strain evidence="1 2">LC1</strain>
    </source>
</reference>
<dbReference type="EMBL" id="JH393257">
    <property type="protein sequence ID" value="EHJ93518.1"/>
    <property type="molecule type" value="Genomic_DNA"/>
</dbReference>
<dbReference type="Proteomes" id="UP000005756">
    <property type="component" value="Unassembled WGS sequence"/>
</dbReference>
<organism evidence="1 2">
    <name type="scientific">Vreelandella boliviensis LC1</name>
    <dbReference type="NCBI Taxonomy" id="1072583"/>
    <lineage>
        <taxon>Bacteria</taxon>
        <taxon>Pseudomonadati</taxon>
        <taxon>Pseudomonadota</taxon>
        <taxon>Gammaproteobacteria</taxon>
        <taxon>Oceanospirillales</taxon>
        <taxon>Halomonadaceae</taxon>
        <taxon>Vreelandella</taxon>
    </lineage>
</organism>
<accession>A0A7U9C1N5</accession>
<dbReference type="AlphaFoldDB" id="A0A7U9C1N5"/>
<evidence type="ECO:0000313" key="1">
    <source>
        <dbReference type="EMBL" id="EHJ93518.1"/>
    </source>
</evidence>